<reference evidence="2" key="1">
    <citation type="submission" date="2019-11" db="EMBL/GenBank/DDBJ databases">
        <authorList>
            <person name="Feng L."/>
        </authorList>
    </citation>
    <scope>NUCLEOTIDE SEQUENCE</scope>
    <source>
        <strain evidence="2">RintestinalisLFYP67</strain>
    </source>
</reference>
<feature type="domain" description="YopX protein" evidence="1">
    <location>
        <begin position="55"/>
        <end position="123"/>
    </location>
</feature>
<sequence length="124" mass="14338">MENRYLCRGKRIDNGEWVEGCYVLIDNHCYIYTGSLCNGGLYVVAERFEIQIDTLCQCTGYEGIYENDIFRYEDEDFVIKWSDDSLSWEAVSIFTAESVSLAEFNPDYIDVIGNEVDNPELLEV</sequence>
<accession>A0A6N3H7N5</accession>
<dbReference type="SUPFAM" id="SSF159006">
    <property type="entry name" value="YopX-like"/>
    <property type="match status" value="1"/>
</dbReference>
<dbReference type="RefSeq" id="WP_195522950.1">
    <property type="nucleotide sequence ID" value="NZ_CACRUM010000102.1"/>
</dbReference>
<dbReference type="Pfam" id="PF09643">
    <property type="entry name" value="YopX"/>
    <property type="match status" value="1"/>
</dbReference>
<protein>
    <submittedName>
        <fullName evidence="2">YopX protein</fullName>
    </submittedName>
</protein>
<dbReference type="InterPro" id="IPR019096">
    <property type="entry name" value="YopX_protein"/>
</dbReference>
<dbReference type="EMBL" id="CACRUM010000102">
    <property type="protein sequence ID" value="VYU72492.1"/>
    <property type="molecule type" value="Genomic_DNA"/>
</dbReference>
<dbReference type="Gene3D" id="2.30.30.290">
    <property type="entry name" value="YopX-like domains"/>
    <property type="match status" value="1"/>
</dbReference>
<organism evidence="2">
    <name type="scientific">Roseburia intestinalis</name>
    <dbReference type="NCBI Taxonomy" id="166486"/>
    <lineage>
        <taxon>Bacteria</taxon>
        <taxon>Bacillati</taxon>
        <taxon>Bacillota</taxon>
        <taxon>Clostridia</taxon>
        <taxon>Lachnospirales</taxon>
        <taxon>Lachnospiraceae</taxon>
        <taxon>Roseburia</taxon>
    </lineage>
</organism>
<dbReference type="InterPro" id="IPR023385">
    <property type="entry name" value="YopX-like_C"/>
</dbReference>
<name>A0A6N3H7N5_9FIRM</name>
<dbReference type="AlphaFoldDB" id="A0A6N3H7N5"/>
<gene>
    <name evidence="2" type="ORF">RILFYP67_03158</name>
</gene>
<proteinExistence type="predicted"/>
<evidence type="ECO:0000259" key="1">
    <source>
        <dbReference type="Pfam" id="PF09643"/>
    </source>
</evidence>
<evidence type="ECO:0000313" key="2">
    <source>
        <dbReference type="EMBL" id="VYU72492.1"/>
    </source>
</evidence>